<dbReference type="InParanoid" id="A0A067PHT3"/>
<evidence type="ECO:0000313" key="11">
    <source>
        <dbReference type="Proteomes" id="UP000027265"/>
    </source>
</evidence>
<dbReference type="InterPro" id="IPR013087">
    <property type="entry name" value="Znf_C2H2_type"/>
</dbReference>
<comment type="subcellular location">
    <subcellularLocation>
        <location evidence="1">Nucleus</location>
    </subcellularLocation>
</comment>
<dbReference type="Gene3D" id="3.30.160.60">
    <property type="entry name" value="Classic Zinc Finger"/>
    <property type="match status" value="2"/>
</dbReference>
<evidence type="ECO:0000256" key="3">
    <source>
        <dbReference type="ARBA" id="ARBA00022737"/>
    </source>
</evidence>
<accession>A0A067PHT3</accession>
<dbReference type="GO" id="GO:0005634">
    <property type="term" value="C:nucleus"/>
    <property type="evidence" value="ECO:0007669"/>
    <property type="project" value="UniProtKB-SubCell"/>
</dbReference>
<keyword evidence="6" id="KW-0539">Nucleus</keyword>
<proteinExistence type="predicted"/>
<feature type="region of interest" description="Disordered" evidence="8">
    <location>
        <begin position="144"/>
        <end position="164"/>
    </location>
</feature>
<evidence type="ECO:0000256" key="1">
    <source>
        <dbReference type="ARBA" id="ARBA00004123"/>
    </source>
</evidence>
<gene>
    <name evidence="10" type="ORF">JAAARDRAFT_209462</name>
</gene>
<dbReference type="InterPro" id="IPR036236">
    <property type="entry name" value="Znf_C2H2_sf"/>
</dbReference>
<evidence type="ECO:0000256" key="8">
    <source>
        <dbReference type="SAM" id="MobiDB-lite"/>
    </source>
</evidence>
<reference evidence="11" key="1">
    <citation type="journal article" date="2014" name="Proc. Natl. Acad. Sci. U.S.A.">
        <title>Extensive sampling of basidiomycete genomes demonstrates inadequacy of the white-rot/brown-rot paradigm for wood decay fungi.</title>
        <authorList>
            <person name="Riley R."/>
            <person name="Salamov A.A."/>
            <person name="Brown D.W."/>
            <person name="Nagy L.G."/>
            <person name="Floudas D."/>
            <person name="Held B.W."/>
            <person name="Levasseur A."/>
            <person name="Lombard V."/>
            <person name="Morin E."/>
            <person name="Otillar R."/>
            <person name="Lindquist E.A."/>
            <person name="Sun H."/>
            <person name="LaButti K.M."/>
            <person name="Schmutz J."/>
            <person name="Jabbour D."/>
            <person name="Luo H."/>
            <person name="Baker S.E."/>
            <person name="Pisabarro A.G."/>
            <person name="Walton J.D."/>
            <person name="Blanchette R.A."/>
            <person name="Henrissat B."/>
            <person name="Martin F."/>
            <person name="Cullen D."/>
            <person name="Hibbett D.S."/>
            <person name="Grigoriev I.V."/>
        </authorList>
    </citation>
    <scope>NUCLEOTIDE SEQUENCE [LARGE SCALE GENOMIC DNA]</scope>
    <source>
        <strain evidence="11">MUCL 33604</strain>
    </source>
</reference>
<keyword evidence="11" id="KW-1185">Reference proteome</keyword>
<dbReference type="PROSITE" id="PS50157">
    <property type="entry name" value="ZINC_FINGER_C2H2_2"/>
    <property type="match status" value="2"/>
</dbReference>
<dbReference type="HOGENOM" id="CLU_1138141_0_0_1"/>
<dbReference type="EMBL" id="KL197729">
    <property type="protein sequence ID" value="KDQ54364.1"/>
    <property type="molecule type" value="Genomic_DNA"/>
</dbReference>
<feature type="compositionally biased region" description="Low complexity" evidence="8">
    <location>
        <begin position="147"/>
        <end position="161"/>
    </location>
</feature>
<evidence type="ECO:0000256" key="2">
    <source>
        <dbReference type="ARBA" id="ARBA00022723"/>
    </source>
</evidence>
<keyword evidence="2" id="KW-0479">Metal-binding</keyword>
<dbReference type="OrthoDB" id="3437960at2759"/>
<protein>
    <recommendedName>
        <fullName evidence="9">C2H2-type domain-containing protein</fullName>
    </recommendedName>
</protein>
<evidence type="ECO:0000313" key="10">
    <source>
        <dbReference type="EMBL" id="KDQ54364.1"/>
    </source>
</evidence>
<keyword evidence="4 7" id="KW-0863">Zinc-finger</keyword>
<dbReference type="GO" id="GO:0008270">
    <property type="term" value="F:zinc ion binding"/>
    <property type="evidence" value="ECO:0007669"/>
    <property type="project" value="UniProtKB-KW"/>
</dbReference>
<feature type="domain" description="C2H2-type" evidence="9">
    <location>
        <begin position="217"/>
        <end position="244"/>
    </location>
</feature>
<evidence type="ECO:0000256" key="4">
    <source>
        <dbReference type="ARBA" id="ARBA00022771"/>
    </source>
</evidence>
<dbReference type="SUPFAM" id="SSF57667">
    <property type="entry name" value="beta-beta-alpha zinc fingers"/>
    <property type="match status" value="1"/>
</dbReference>
<evidence type="ECO:0000259" key="9">
    <source>
        <dbReference type="PROSITE" id="PS50157"/>
    </source>
</evidence>
<dbReference type="STRING" id="933084.A0A067PHT3"/>
<dbReference type="FunFam" id="3.30.160.60:FF:000100">
    <property type="entry name" value="Zinc finger 45-like"/>
    <property type="match status" value="1"/>
</dbReference>
<feature type="domain" description="C2H2-type" evidence="9">
    <location>
        <begin position="189"/>
        <end position="216"/>
    </location>
</feature>
<dbReference type="PANTHER" id="PTHR16515:SF49">
    <property type="entry name" value="GASTRULA ZINC FINGER PROTEIN XLCGF49.1-LIKE-RELATED"/>
    <property type="match status" value="1"/>
</dbReference>
<organism evidence="10 11">
    <name type="scientific">Jaapia argillacea MUCL 33604</name>
    <dbReference type="NCBI Taxonomy" id="933084"/>
    <lineage>
        <taxon>Eukaryota</taxon>
        <taxon>Fungi</taxon>
        <taxon>Dikarya</taxon>
        <taxon>Basidiomycota</taxon>
        <taxon>Agaricomycotina</taxon>
        <taxon>Agaricomycetes</taxon>
        <taxon>Agaricomycetidae</taxon>
        <taxon>Jaapiales</taxon>
        <taxon>Jaapiaceae</taxon>
        <taxon>Jaapia</taxon>
    </lineage>
</organism>
<evidence type="ECO:0000256" key="6">
    <source>
        <dbReference type="ARBA" id="ARBA00023242"/>
    </source>
</evidence>
<dbReference type="GO" id="GO:0010468">
    <property type="term" value="P:regulation of gene expression"/>
    <property type="evidence" value="ECO:0007669"/>
    <property type="project" value="TreeGrafter"/>
</dbReference>
<name>A0A067PHT3_9AGAM</name>
<dbReference type="PANTHER" id="PTHR16515">
    <property type="entry name" value="PR DOMAIN ZINC FINGER PROTEIN"/>
    <property type="match status" value="1"/>
</dbReference>
<evidence type="ECO:0000256" key="7">
    <source>
        <dbReference type="PROSITE-ProRule" id="PRU00042"/>
    </source>
</evidence>
<dbReference type="InterPro" id="IPR050331">
    <property type="entry name" value="Zinc_finger"/>
</dbReference>
<dbReference type="AlphaFoldDB" id="A0A067PHT3"/>
<evidence type="ECO:0000256" key="5">
    <source>
        <dbReference type="ARBA" id="ARBA00022833"/>
    </source>
</evidence>
<dbReference type="Proteomes" id="UP000027265">
    <property type="component" value="Unassembled WGS sequence"/>
</dbReference>
<keyword evidence="3" id="KW-0677">Repeat</keyword>
<dbReference type="PROSITE" id="PS00028">
    <property type="entry name" value="ZINC_FINGER_C2H2_1"/>
    <property type="match status" value="1"/>
</dbReference>
<keyword evidence="5" id="KW-0862">Zinc</keyword>
<sequence>MSRRINPTEMLGMNDPSMALETHSAEEDNWYNWQMETAPTFTDTNMDTSWPEALHEDTFSTVMNQPLHAPYDYGHGVFDSSMTSRHASYTPYYPQNPDPSWGYANSVDGRHSAPFVDHVPTTGVHTTSRQMTIDTNVSRSFALNDISPSVGTPSSYTPSPSHYQPVRMSQATKSASKAQRANPENRGNFICEIYFDDFTRKCNLNAHIRSHLGQKPFRCAQCHRGFGTKSVLTCHERTLHPNRG</sequence>